<dbReference type="KEGG" id="maqu:Maq22A_c28710"/>
<accession>A0A1Y0Z8Y3</accession>
<reference evidence="2" key="2">
    <citation type="submission" date="2015-01" db="EMBL/GenBank/DDBJ databases">
        <title>Complete genome sequence of Methylobacterium aquaticum strain 22A.</title>
        <authorList>
            <person name="Tani A."/>
            <person name="Ogura Y."/>
            <person name="Hayashi T."/>
        </authorList>
    </citation>
    <scope>NUCLEOTIDE SEQUENCE [LARGE SCALE GENOMIC DNA]</scope>
    <source>
        <strain evidence="2">MA-22A</strain>
    </source>
</reference>
<name>A0A1Y0Z8Y3_9HYPH</name>
<dbReference type="EMBL" id="AP014704">
    <property type="protein sequence ID" value="BAR47248.1"/>
    <property type="molecule type" value="Genomic_DNA"/>
</dbReference>
<evidence type="ECO:0000313" key="1">
    <source>
        <dbReference type="EMBL" id="BAR47248.1"/>
    </source>
</evidence>
<gene>
    <name evidence="1" type="ORF">Maq22A_c28710</name>
</gene>
<sequence length="37" mass="4062">MSVRFLEPSFEAPLTSAIGERRNLGMRVRVGRAGSRG</sequence>
<dbReference type="Proteomes" id="UP000061432">
    <property type="component" value="Chromosome"/>
</dbReference>
<dbReference type="AlphaFoldDB" id="A0A1Y0Z8Y3"/>
<dbReference type="STRING" id="270351.Maq22A_c28710"/>
<proteinExistence type="predicted"/>
<protein>
    <submittedName>
        <fullName evidence="1">Uncharacterized protein</fullName>
    </submittedName>
</protein>
<evidence type="ECO:0000313" key="2">
    <source>
        <dbReference type="Proteomes" id="UP000061432"/>
    </source>
</evidence>
<organism evidence="1 2">
    <name type="scientific">Methylobacterium aquaticum</name>
    <dbReference type="NCBI Taxonomy" id="270351"/>
    <lineage>
        <taxon>Bacteria</taxon>
        <taxon>Pseudomonadati</taxon>
        <taxon>Pseudomonadota</taxon>
        <taxon>Alphaproteobacteria</taxon>
        <taxon>Hyphomicrobiales</taxon>
        <taxon>Methylobacteriaceae</taxon>
        <taxon>Methylobacterium</taxon>
    </lineage>
</organism>
<reference evidence="1 2" key="1">
    <citation type="journal article" date="2015" name="Genome Announc.">
        <title>Complete Genome Sequence of Methylobacterium aquaticum Strain 22A, Isolated from Racomitrium japonicum Moss.</title>
        <authorList>
            <person name="Tani A."/>
            <person name="Ogura Y."/>
            <person name="Hayashi T."/>
            <person name="Kimbara K."/>
        </authorList>
    </citation>
    <scope>NUCLEOTIDE SEQUENCE [LARGE SCALE GENOMIC DNA]</scope>
    <source>
        <strain evidence="1 2">MA-22A</strain>
    </source>
</reference>